<dbReference type="InterPro" id="IPR058620">
    <property type="entry name" value="YtrI_C"/>
</dbReference>
<keyword evidence="1" id="KW-0175">Coiled coil</keyword>
<name>A0ABW4W518_9BACI</name>
<proteinExistence type="predicted"/>
<keyword evidence="5" id="KW-1185">Reference proteome</keyword>
<gene>
    <name evidence="4" type="primary">ytrI</name>
    <name evidence="4" type="ORF">ACFSJF_18715</name>
</gene>
<evidence type="ECO:0000313" key="5">
    <source>
        <dbReference type="Proteomes" id="UP001597383"/>
    </source>
</evidence>
<keyword evidence="2" id="KW-0812">Transmembrane</keyword>
<evidence type="ECO:0000259" key="3">
    <source>
        <dbReference type="Pfam" id="PF26347"/>
    </source>
</evidence>
<dbReference type="RefSeq" id="WP_377556734.1">
    <property type="nucleotide sequence ID" value="NZ_JBHUHQ010000021.1"/>
</dbReference>
<reference evidence="5" key="1">
    <citation type="journal article" date="2019" name="Int. J. Syst. Evol. Microbiol.">
        <title>The Global Catalogue of Microorganisms (GCM) 10K type strain sequencing project: providing services to taxonomists for standard genome sequencing and annotation.</title>
        <authorList>
            <consortium name="The Broad Institute Genomics Platform"/>
            <consortium name="The Broad Institute Genome Sequencing Center for Infectious Disease"/>
            <person name="Wu L."/>
            <person name="Ma J."/>
        </authorList>
    </citation>
    <scope>NUCLEOTIDE SEQUENCE [LARGE SCALE GENOMIC DNA]</scope>
    <source>
        <strain evidence="5">R28</strain>
    </source>
</reference>
<feature type="transmembrane region" description="Helical" evidence="2">
    <location>
        <begin position="15"/>
        <end position="35"/>
    </location>
</feature>
<sequence length="167" mass="19602">MHIPPYHKKPGWQRFLAGVFFGALISYFVLIFMYATMYERLLEENSNIRSELTEAKNYIKALEEDKQNLDEKSKQPITVESIELEITNAEQLRIDKLLLVQLEDLMKEEIKHIIGQDVNTVYESNQLLEATIENKDFKVDDFIYTFEIKRLLINKKVKISAEAKISN</sequence>
<feature type="domain" description="Sporulation membrane protein YtrI C-terminal" evidence="3">
    <location>
        <begin position="81"/>
        <end position="164"/>
    </location>
</feature>
<accession>A0ABW4W518</accession>
<dbReference type="EMBL" id="JBHUHQ010000021">
    <property type="protein sequence ID" value="MFD2046311.1"/>
    <property type="molecule type" value="Genomic_DNA"/>
</dbReference>
<evidence type="ECO:0000256" key="2">
    <source>
        <dbReference type="SAM" id="Phobius"/>
    </source>
</evidence>
<dbReference type="NCBIfam" id="NF041479">
    <property type="entry name" value="spor_membprot_YtrI"/>
    <property type="match status" value="1"/>
</dbReference>
<dbReference type="InterPro" id="IPR048198">
    <property type="entry name" value="YtrI"/>
</dbReference>
<feature type="coiled-coil region" evidence="1">
    <location>
        <begin position="38"/>
        <end position="75"/>
    </location>
</feature>
<protein>
    <submittedName>
        <fullName evidence="4">Sporulation membrane protein YtrI</fullName>
    </submittedName>
</protein>
<evidence type="ECO:0000256" key="1">
    <source>
        <dbReference type="SAM" id="Coils"/>
    </source>
</evidence>
<comment type="caution">
    <text evidence="4">The sequence shown here is derived from an EMBL/GenBank/DDBJ whole genome shotgun (WGS) entry which is preliminary data.</text>
</comment>
<dbReference type="Pfam" id="PF26347">
    <property type="entry name" value="YtrI_sporulation"/>
    <property type="match status" value="1"/>
</dbReference>
<evidence type="ECO:0000313" key="4">
    <source>
        <dbReference type="EMBL" id="MFD2046311.1"/>
    </source>
</evidence>
<dbReference type="Proteomes" id="UP001597383">
    <property type="component" value="Unassembled WGS sequence"/>
</dbReference>
<organism evidence="4 5">
    <name type="scientific">Ornithinibacillus salinisoli</name>
    <dbReference type="NCBI Taxonomy" id="1848459"/>
    <lineage>
        <taxon>Bacteria</taxon>
        <taxon>Bacillati</taxon>
        <taxon>Bacillota</taxon>
        <taxon>Bacilli</taxon>
        <taxon>Bacillales</taxon>
        <taxon>Bacillaceae</taxon>
        <taxon>Ornithinibacillus</taxon>
    </lineage>
</organism>
<keyword evidence="2" id="KW-0472">Membrane</keyword>
<keyword evidence="2" id="KW-1133">Transmembrane helix</keyword>